<keyword evidence="2" id="KW-0812">Transmembrane</keyword>
<dbReference type="Pfam" id="PF14885">
    <property type="entry name" value="GHL15"/>
    <property type="match status" value="1"/>
</dbReference>
<comment type="caution">
    <text evidence="3">The sequence shown here is derived from an EMBL/GenBank/DDBJ whole genome shotgun (WGS) entry which is preliminary data.</text>
</comment>
<evidence type="ECO:0000313" key="3">
    <source>
        <dbReference type="EMBL" id="MBP2182627.1"/>
    </source>
</evidence>
<dbReference type="RefSeq" id="WP_245369394.1">
    <property type="nucleotide sequence ID" value="NZ_JAGGMS010000001.1"/>
</dbReference>
<dbReference type="Proteomes" id="UP000741013">
    <property type="component" value="Unassembled WGS sequence"/>
</dbReference>
<feature type="region of interest" description="Disordered" evidence="1">
    <location>
        <begin position="435"/>
        <end position="472"/>
    </location>
</feature>
<keyword evidence="2" id="KW-0472">Membrane</keyword>
<evidence type="ECO:0000256" key="2">
    <source>
        <dbReference type="SAM" id="Phobius"/>
    </source>
</evidence>
<evidence type="ECO:0000256" key="1">
    <source>
        <dbReference type="SAM" id="MobiDB-lite"/>
    </source>
</evidence>
<organism evidence="3 4">
    <name type="scientific">Amycolatopsis magusensis</name>
    <dbReference type="NCBI Taxonomy" id="882444"/>
    <lineage>
        <taxon>Bacteria</taxon>
        <taxon>Bacillati</taxon>
        <taxon>Actinomycetota</taxon>
        <taxon>Actinomycetes</taxon>
        <taxon>Pseudonocardiales</taxon>
        <taxon>Pseudonocardiaceae</taxon>
        <taxon>Amycolatopsis</taxon>
    </lineage>
</organism>
<protein>
    <recommendedName>
        <fullName evidence="5">Glycosyl hydrolase-like family 15 (GHL15) protein</fullName>
    </recommendedName>
</protein>
<reference evidence="3 4" key="1">
    <citation type="submission" date="2021-03" db="EMBL/GenBank/DDBJ databases">
        <title>Sequencing the genomes of 1000 actinobacteria strains.</title>
        <authorList>
            <person name="Klenk H.-P."/>
        </authorList>
    </citation>
    <scope>NUCLEOTIDE SEQUENCE [LARGE SCALE GENOMIC DNA]</scope>
    <source>
        <strain evidence="3 4">DSM 45510</strain>
    </source>
</reference>
<evidence type="ECO:0000313" key="4">
    <source>
        <dbReference type="Proteomes" id="UP000741013"/>
    </source>
</evidence>
<dbReference type="InterPro" id="IPR029455">
    <property type="entry name" value="GHL15"/>
</dbReference>
<feature type="transmembrane region" description="Helical" evidence="2">
    <location>
        <begin position="12"/>
        <end position="30"/>
    </location>
</feature>
<accession>A0ABS4PT73</accession>
<feature type="compositionally biased region" description="Low complexity" evidence="1">
    <location>
        <begin position="56"/>
        <end position="68"/>
    </location>
</feature>
<dbReference type="EMBL" id="JAGGMS010000001">
    <property type="protein sequence ID" value="MBP2182627.1"/>
    <property type="molecule type" value="Genomic_DNA"/>
</dbReference>
<name>A0ABS4PT73_9PSEU</name>
<evidence type="ECO:0008006" key="5">
    <source>
        <dbReference type="Google" id="ProtNLM"/>
    </source>
</evidence>
<sequence>MNEGRTGRRGTLWRAVALLTIGVLFGWAGHDVLDTPDPTPLPAAAPGLPTSPPPSSTTSAPASRAAAPSPEPAPPCAWWYAIGDRPTDAELETAAKRYKVVVLNATETAAMKRLHELNPQLSVFVYKDLSSTRNYPGAVEGDKDAPYLPSGIGYNFAQREHPGWFAVDTSGRRIEWNGYPRHWQMTVWNADYQQAWTKAVTEEVVREGWDGVLADNDFHTLKYYSPAVLSGTANAEETDELLRKGLDELMSVAGESLAKAGKQIVPNVSETHLIPGRWTAHSRFGGAMEENFGFRDDGGSGELLTFQGNEWQELRAQAALGESWLLLITRVKSTREERAGYASAAMLAGPRTCWMPASTQDYTKPEWSELHESGLGLAIETATRQPTGVWAREFTNGWVAVNPTAGTVPITPPAGMARLDGTPVSQVELPAADGVVLTRVKTPPSSSSSAPPSPPSSGGPAKTTPPVPSVTP</sequence>
<feature type="compositionally biased region" description="Pro residues" evidence="1">
    <location>
        <begin position="451"/>
        <end position="472"/>
    </location>
</feature>
<keyword evidence="2" id="KW-1133">Transmembrane helix</keyword>
<gene>
    <name evidence="3" type="ORF">JOM49_004153</name>
</gene>
<feature type="compositionally biased region" description="Pro residues" evidence="1">
    <location>
        <begin position="38"/>
        <end position="55"/>
    </location>
</feature>
<keyword evidence="4" id="KW-1185">Reference proteome</keyword>
<proteinExistence type="predicted"/>
<feature type="region of interest" description="Disordered" evidence="1">
    <location>
        <begin position="38"/>
        <end position="70"/>
    </location>
</feature>
<feature type="compositionally biased region" description="Low complexity" evidence="1">
    <location>
        <begin position="441"/>
        <end position="450"/>
    </location>
</feature>